<keyword evidence="4" id="KW-1185">Reference proteome</keyword>
<dbReference type="InterPro" id="IPR049349">
    <property type="entry name" value="DUF2264_N"/>
</dbReference>
<dbReference type="Pfam" id="PF10022">
    <property type="entry name" value="DUF2264"/>
    <property type="match status" value="1"/>
</dbReference>
<proteinExistence type="predicted"/>
<evidence type="ECO:0000313" key="3">
    <source>
        <dbReference type="EMBL" id="SEG19270.1"/>
    </source>
</evidence>
<protein>
    <recommendedName>
        <fullName evidence="2">DUF2264 domain-containing protein</fullName>
    </recommendedName>
</protein>
<dbReference type="RefSeq" id="WP_235011513.1">
    <property type="nucleotide sequence ID" value="NZ_FNVA01000003.1"/>
</dbReference>
<dbReference type="PIRSF" id="PIRSF014753">
    <property type="entry name" value="UCP014753"/>
    <property type="match status" value="1"/>
</dbReference>
<accession>A0A1H5Y6P1</accession>
<organism evidence="3 4">
    <name type="scientific">Bryocella elongata</name>
    <dbReference type="NCBI Taxonomy" id="863522"/>
    <lineage>
        <taxon>Bacteria</taxon>
        <taxon>Pseudomonadati</taxon>
        <taxon>Acidobacteriota</taxon>
        <taxon>Terriglobia</taxon>
        <taxon>Terriglobales</taxon>
        <taxon>Acidobacteriaceae</taxon>
        <taxon>Bryocella</taxon>
    </lineage>
</organism>
<evidence type="ECO:0000313" key="4">
    <source>
        <dbReference type="Proteomes" id="UP000236728"/>
    </source>
</evidence>
<dbReference type="InterPro" id="IPR016624">
    <property type="entry name" value="UCP014753"/>
</dbReference>
<feature type="domain" description="DUF2264" evidence="2">
    <location>
        <begin position="33"/>
        <end position="387"/>
    </location>
</feature>
<dbReference type="AlphaFoldDB" id="A0A1H5Y6P1"/>
<dbReference type="Proteomes" id="UP000236728">
    <property type="component" value="Unassembled WGS sequence"/>
</dbReference>
<feature type="chain" id="PRO_5009290207" description="DUF2264 domain-containing protein" evidence="1">
    <location>
        <begin position="24"/>
        <end position="410"/>
    </location>
</feature>
<gene>
    <name evidence="3" type="ORF">SAMN05421819_2136</name>
</gene>
<reference evidence="3 4" key="1">
    <citation type="submission" date="2016-10" db="EMBL/GenBank/DDBJ databases">
        <authorList>
            <person name="de Groot N.N."/>
        </authorList>
    </citation>
    <scope>NUCLEOTIDE SEQUENCE [LARGE SCALE GENOMIC DNA]</scope>
    <source>
        <strain evidence="3 4">DSM 22489</strain>
    </source>
</reference>
<dbReference type="PANTHER" id="PTHR35339">
    <property type="entry name" value="LINALOOL DEHYDRATASE_ISOMERASE DOMAIN-CONTAINING PROTEIN"/>
    <property type="match status" value="1"/>
</dbReference>
<evidence type="ECO:0000256" key="1">
    <source>
        <dbReference type="SAM" id="SignalP"/>
    </source>
</evidence>
<feature type="signal peptide" evidence="1">
    <location>
        <begin position="1"/>
        <end position="23"/>
    </location>
</feature>
<evidence type="ECO:0000259" key="2">
    <source>
        <dbReference type="Pfam" id="PF10022"/>
    </source>
</evidence>
<keyword evidence="1" id="KW-0732">Signal</keyword>
<dbReference type="PANTHER" id="PTHR35339:SF3">
    <property type="entry name" value="DUF2264 DOMAIN-CONTAINING PROTEIN"/>
    <property type="match status" value="1"/>
</dbReference>
<dbReference type="EMBL" id="FNVA01000003">
    <property type="protein sequence ID" value="SEG19270.1"/>
    <property type="molecule type" value="Genomic_DNA"/>
</dbReference>
<name>A0A1H5Y6P1_9BACT</name>
<sequence length="410" mass="44404">MRRREVLKGVVPAVVCAALPAAATSSAGSRNDRGCWLGQMERVAYPVLDALSRGRLKATMPVECAKGMEASRRRTTYLEAVGRLLSGIAPWLEHGPTVGAAGELRSRYVAMAQAGLGVGLDAGSPDALEFGAEGQNVVDAAFLSLAVLRAPTVLREQLPARVRAQLAEALRTTRKFSLPFNNWLLFAACIEAALHAMGEAWDRVRVEFALREHASWYVGDGVYGDGPRYHADYYDSFVIHPFLLAVLEEMKGESKAWAAMLEDERARARRYAAIQERMIAPDGTYPVVGRSMTYRCGAFHLLADAALRGMLPEGVSPEQVRCGLAAVMEKTLGAAGTFDAKGWLTIGVAGHQPALGETYISTGSLYLCSEVFLPLGLAESDRFWSCGDVRWTSQKVWAGEDVPADHALEG</sequence>